<feature type="compositionally biased region" description="Pro residues" evidence="1">
    <location>
        <begin position="447"/>
        <end position="459"/>
    </location>
</feature>
<protein>
    <recommendedName>
        <fullName evidence="5">Hydroxyproline-rich glycoprotein family protein</fullName>
    </recommendedName>
</protein>
<dbReference type="OrthoDB" id="787201at2759"/>
<feature type="compositionally biased region" description="Pro residues" evidence="1">
    <location>
        <begin position="220"/>
        <end position="229"/>
    </location>
</feature>
<accession>A0A8J5LD23</accession>
<comment type="caution">
    <text evidence="3">The sequence shown here is derived from an EMBL/GenBank/DDBJ whole genome shotgun (WGS) entry which is preliminary data.</text>
</comment>
<dbReference type="Pfam" id="PF05553">
    <property type="entry name" value="DUF761"/>
    <property type="match status" value="1"/>
</dbReference>
<feature type="compositionally biased region" description="Pro residues" evidence="1">
    <location>
        <begin position="524"/>
        <end position="533"/>
    </location>
</feature>
<reference evidence="3 4" key="1">
    <citation type="submission" date="2020-08" db="EMBL/GenBank/DDBJ databases">
        <title>Plant Genome Project.</title>
        <authorList>
            <person name="Zhang R.-G."/>
        </authorList>
    </citation>
    <scope>NUCLEOTIDE SEQUENCE [LARGE SCALE GENOMIC DNA]</scope>
    <source>
        <tissue evidence="3">Rhizome</tissue>
    </source>
</reference>
<name>A0A8J5LD23_ZINOF</name>
<evidence type="ECO:0000256" key="1">
    <source>
        <dbReference type="SAM" id="MobiDB-lite"/>
    </source>
</evidence>
<feature type="compositionally biased region" description="Low complexity" evidence="1">
    <location>
        <begin position="265"/>
        <end position="274"/>
    </location>
</feature>
<feature type="compositionally biased region" description="Pro residues" evidence="1">
    <location>
        <begin position="339"/>
        <end position="350"/>
    </location>
</feature>
<dbReference type="Proteomes" id="UP000734854">
    <property type="component" value="Unassembled WGS sequence"/>
</dbReference>
<dbReference type="PANTHER" id="PTHR33098:SF71">
    <property type="entry name" value="HYDROXYPROLINE-RICH GLYCOPROTEIN FAMILY PROTEIN"/>
    <property type="match status" value="1"/>
</dbReference>
<feature type="region of interest" description="Disordered" evidence="1">
    <location>
        <begin position="597"/>
        <end position="622"/>
    </location>
</feature>
<dbReference type="AlphaFoldDB" id="A0A8J5LD23"/>
<feature type="compositionally biased region" description="Pro residues" evidence="1">
    <location>
        <begin position="467"/>
        <end position="477"/>
    </location>
</feature>
<organism evidence="3 4">
    <name type="scientific">Zingiber officinale</name>
    <name type="common">Ginger</name>
    <name type="synonym">Amomum zingiber</name>
    <dbReference type="NCBI Taxonomy" id="94328"/>
    <lineage>
        <taxon>Eukaryota</taxon>
        <taxon>Viridiplantae</taxon>
        <taxon>Streptophyta</taxon>
        <taxon>Embryophyta</taxon>
        <taxon>Tracheophyta</taxon>
        <taxon>Spermatophyta</taxon>
        <taxon>Magnoliopsida</taxon>
        <taxon>Liliopsida</taxon>
        <taxon>Zingiberales</taxon>
        <taxon>Zingiberaceae</taxon>
        <taxon>Zingiber</taxon>
    </lineage>
</organism>
<evidence type="ECO:0000313" key="4">
    <source>
        <dbReference type="Proteomes" id="UP000734854"/>
    </source>
</evidence>
<evidence type="ECO:0000313" key="3">
    <source>
        <dbReference type="EMBL" id="KAG6508702.1"/>
    </source>
</evidence>
<evidence type="ECO:0000256" key="2">
    <source>
        <dbReference type="SAM" id="Phobius"/>
    </source>
</evidence>
<sequence>MDRERESSSSSSAAATAAPVGFRPWALILLFSLLILLVLPSSFRGFRPFAIRNGWDTLNILLVLFAILCGVLSRRHGTDDGDRLPRQVDHGDWRRAHSSYPHLGEAAPEAGGLRMRSGGGSYPVPRPTLDAAAEEWRFYSDVQHYRQGSESGVWERERLGDSEAKMIGVDAYAERSSPLARSRSPFSLPPPTQRLMESRALYELPEGQVKKGEIFEPEAPHPPSPPQPPQRQSRMTRRRRAEKVAEEKEVEKNEIFGQENNHSLSSSPSPTPRQRQPRRRSIEKFRERDVGQNAKCEPKTTDIPLPAPAKSRHQRRRSVGDVPQWEVEQNPNVLVEKPPTSPLDPSPSPPEHQEEAEEEEELAEKTNHKKRRSGGAKDIAAAIALLYPKKKGNKTKKSSNDTALVSAEPASSAAPPPPPLPSSVFHHLFYQKKGGNKARQIHSESAAPPPPPPMPPPPEQQSTQPAIQPPVPAPAPPSLNWHHKGKEKVYLYESPLSPPPAPPSRLEKSNLSKPTLQASSSMSPIPPRSPPPRRPSHSHQTVADEEVAANHDLNRRVIEGQAMKLKERETVAVSCPSPDVDNKADLFIARCHANWKLEKQNSMREKERRKQQRRQESELRRV</sequence>
<feature type="compositionally biased region" description="Low complexity" evidence="1">
    <location>
        <begin position="403"/>
        <end position="413"/>
    </location>
</feature>
<feature type="transmembrane region" description="Helical" evidence="2">
    <location>
        <begin position="25"/>
        <end position="43"/>
    </location>
</feature>
<proteinExistence type="predicted"/>
<feature type="compositionally biased region" description="Basic and acidic residues" evidence="1">
    <location>
        <begin position="280"/>
        <end position="300"/>
    </location>
</feature>
<feature type="compositionally biased region" description="Basic residues" evidence="1">
    <location>
        <begin position="388"/>
        <end position="397"/>
    </location>
</feature>
<gene>
    <name evidence="3" type="ORF">ZIOFF_034082</name>
</gene>
<dbReference type="InterPro" id="IPR008480">
    <property type="entry name" value="DUF761_pln"/>
</dbReference>
<feature type="region of interest" description="Disordered" evidence="1">
    <location>
        <begin position="214"/>
        <end position="554"/>
    </location>
</feature>
<feature type="compositionally biased region" description="Basic and acidic residues" evidence="1">
    <location>
        <begin position="242"/>
        <end position="254"/>
    </location>
</feature>
<keyword evidence="2" id="KW-0472">Membrane</keyword>
<keyword evidence="2" id="KW-1133">Transmembrane helix</keyword>
<keyword evidence="4" id="KW-1185">Reference proteome</keyword>
<dbReference type="PANTHER" id="PTHR33098">
    <property type="entry name" value="COTTON FIBER (DUF761)"/>
    <property type="match status" value="1"/>
</dbReference>
<keyword evidence="2" id="KW-0812">Transmembrane</keyword>
<dbReference type="EMBL" id="JACMSC010000009">
    <property type="protein sequence ID" value="KAG6508702.1"/>
    <property type="molecule type" value="Genomic_DNA"/>
</dbReference>
<evidence type="ECO:0008006" key="5">
    <source>
        <dbReference type="Google" id="ProtNLM"/>
    </source>
</evidence>